<feature type="domain" description="Reverse transcriptase Ty1/copia-type" evidence="2">
    <location>
        <begin position="203"/>
        <end position="447"/>
    </location>
</feature>
<dbReference type="Gramene" id="C.cajan_11828.t">
    <property type="protein sequence ID" value="C.cajan_11828.t"/>
    <property type="gene ID" value="C.cajan_11828"/>
</dbReference>
<evidence type="ECO:0000259" key="3">
    <source>
        <dbReference type="Pfam" id="PF25597"/>
    </source>
</evidence>
<feature type="compositionally biased region" description="Low complexity" evidence="1">
    <location>
        <begin position="144"/>
        <end position="155"/>
    </location>
</feature>
<gene>
    <name evidence="4" type="ORF">KK1_012191</name>
</gene>
<organism evidence="4 5">
    <name type="scientific">Cajanus cajan</name>
    <name type="common">Pigeon pea</name>
    <name type="synonym">Cajanus indicus</name>
    <dbReference type="NCBI Taxonomy" id="3821"/>
    <lineage>
        <taxon>Eukaryota</taxon>
        <taxon>Viridiplantae</taxon>
        <taxon>Streptophyta</taxon>
        <taxon>Embryophyta</taxon>
        <taxon>Tracheophyta</taxon>
        <taxon>Spermatophyta</taxon>
        <taxon>Magnoliopsida</taxon>
        <taxon>eudicotyledons</taxon>
        <taxon>Gunneridae</taxon>
        <taxon>Pentapetalae</taxon>
        <taxon>rosids</taxon>
        <taxon>fabids</taxon>
        <taxon>Fabales</taxon>
        <taxon>Fabaceae</taxon>
        <taxon>Papilionoideae</taxon>
        <taxon>50 kb inversion clade</taxon>
        <taxon>NPAAA clade</taxon>
        <taxon>indigoferoid/millettioid clade</taxon>
        <taxon>Phaseoleae</taxon>
        <taxon>Cajanus</taxon>
    </lineage>
</organism>
<dbReference type="CDD" id="cd09272">
    <property type="entry name" value="RNase_HI_RT_Ty1"/>
    <property type="match status" value="1"/>
</dbReference>
<dbReference type="InterPro" id="IPR043502">
    <property type="entry name" value="DNA/RNA_pol_sf"/>
</dbReference>
<dbReference type="InterPro" id="IPR013103">
    <property type="entry name" value="RVT_2"/>
</dbReference>
<reference evidence="4 5" key="1">
    <citation type="journal article" date="2012" name="Nat. Biotechnol.">
        <title>Draft genome sequence of pigeonpea (Cajanus cajan), an orphan legume crop of resource-poor farmers.</title>
        <authorList>
            <person name="Varshney R.K."/>
            <person name="Chen W."/>
            <person name="Li Y."/>
            <person name="Bharti A.K."/>
            <person name="Saxena R.K."/>
            <person name="Schlueter J.A."/>
            <person name="Donoghue M.T."/>
            <person name="Azam S."/>
            <person name="Fan G."/>
            <person name="Whaley A.M."/>
            <person name="Farmer A.D."/>
            <person name="Sheridan J."/>
            <person name="Iwata A."/>
            <person name="Tuteja R."/>
            <person name="Penmetsa R.V."/>
            <person name="Wu W."/>
            <person name="Upadhyaya H.D."/>
            <person name="Yang S.P."/>
            <person name="Shah T."/>
            <person name="Saxena K.B."/>
            <person name="Michael T."/>
            <person name="McCombie W.R."/>
            <person name="Yang B."/>
            <person name="Zhang G."/>
            <person name="Yang H."/>
            <person name="Wang J."/>
            <person name="Spillane C."/>
            <person name="Cook D.R."/>
            <person name="May G.D."/>
            <person name="Xu X."/>
            <person name="Jackson S.A."/>
        </authorList>
    </citation>
    <scope>NUCLEOTIDE SEQUENCE [LARGE SCALE GENOMIC DNA]</scope>
    <source>
        <strain evidence="5">cv. Asha</strain>
    </source>
</reference>
<dbReference type="EMBL" id="CM003608">
    <property type="protein sequence ID" value="KYP65915.1"/>
    <property type="molecule type" value="Genomic_DNA"/>
</dbReference>
<dbReference type="Pfam" id="PF07727">
    <property type="entry name" value="RVT_2"/>
    <property type="match status" value="1"/>
</dbReference>
<evidence type="ECO:0000313" key="4">
    <source>
        <dbReference type="EMBL" id="KYP65915.1"/>
    </source>
</evidence>
<dbReference type="SUPFAM" id="SSF56672">
    <property type="entry name" value="DNA/RNA polymerases"/>
    <property type="match status" value="1"/>
</dbReference>
<dbReference type="PANTHER" id="PTHR11439">
    <property type="entry name" value="GAG-POL-RELATED RETROTRANSPOSON"/>
    <property type="match status" value="1"/>
</dbReference>
<dbReference type="AlphaFoldDB" id="A0A151TFT3"/>
<evidence type="ECO:0000256" key="1">
    <source>
        <dbReference type="SAM" id="MobiDB-lite"/>
    </source>
</evidence>
<sequence length="690" mass="79046">MEMARSMLKEKGLPNTFWAEAVYTAVYILNRCPTKAIKDKTSIEAWSGIKPSAKHLRVFGSICYIHVPEEKRHKLEDKTVRGIFLGYSTQSKGYQVYNLQTKKLIISDENVAWNWNDEKVEKNIHISIQQPEEETTEVPGELHSPPQQQTPSPKSTPRRVRSLEDIYETCNLAILEPESFEAASKQQVWVKAMEEEIKMIEKNNTWDLVDYPKDKDIIGVKWVYKTKLNPDGTIQKHKARLVAKGYSQQPGVDYNETFAPVARLDTIRALIALAAEKGWNIFQLDVKSAFLNGVLQEEIYVEQPQGFISKGNEDKVLRLRKALYGLKQAPRAWYSRIDQYFTDHGFRRSKSEPTLYIKTQGQYDTLIVSLYVDDLIYTGNNMKMMTEFKEDMMKTFEMTDLGLMNYFLGIEVSQKKKGIFICQKKYTEALLKKFKMSGCKTVTTPLVTKEKLQKDDGAPDADASRYRSLIGSLLYLTATRPDITYAVSLLSRFMQKPSQIHFGAAKRILRYLQGTKEFGIWYKTMTNSSLLGYTDCDLAGSVDDMKSTSGYAFSLGSGIFSWASKKHATVAQSTAEAEYVAAAEATSQAIWLRRILAEMREQQDGPTTIYCDNKSTIAMTKNPKHHSRTKHIAIKYHFIKEVETTKKIKMEYCKTEEQVADVFTKALPRTRFEQFRTMIGVKEICIKEEC</sequence>
<dbReference type="InterPro" id="IPR012337">
    <property type="entry name" value="RNaseH-like_sf"/>
</dbReference>
<evidence type="ECO:0000313" key="5">
    <source>
        <dbReference type="Proteomes" id="UP000075243"/>
    </source>
</evidence>
<feature type="region of interest" description="Disordered" evidence="1">
    <location>
        <begin position="131"/>
        <end position="159"/>
    </location>
</feature>
<dbReference type="OMA" id="RTITISX"/>
<protein>
    <submittedName>
        <fullName evidence="4">Retrovirus-related Pol polyprotein from transposon TNT 1-94</fullName>
    </submittedName>
</protein>
<feature type="domain" description="Retroviral polymerase SH3-like" evidence="3">
    <location>
        <begin position="61"/>
        <end position="108"/>
    </location>
</feature>
<dbReference type="InterPro" id="IPR057670">
    <property type="entry name" value="SH3_retrovirus"/>
</dbReference>
<dbReference type="Proteomes" id="UP000075243">
    <property type="component" value="Chromosome 6"/>
</dbReference>
<proteinExistence type="predicted"/>
<accession>A0A151TFT3</accession>
<keyword evidence="5" id="KW-1185">Reference proteome</keyword>
<dbReference type="PANTHER" id="PTHR11439:SF483">
    <property type="entry name" value="PEPTIDE SYNTHASE GLIP-LIKE, PUTATIVE (AFU_ORTHOLOGUE AFUA_3G12920)-RELATED"/>
    <property type="match status" value="1"/>
</dbReference>
<dbReference type="SUPFAM" id="SSF53098">
    <property type="entry name" value="Ribonuclease H-like"/>
    <property type="match status" value="1"/>
</dbReference>
<evidence type="ECO:0000259" key="2">
    <source>
        <dbReference type="Pfam" id="PF07727"/>
    </source>
</evidence>
<dbReference type="Pfam" id="PF25597">
    <property type="entry name" value="SH3_retrovirus"/>
    <property type="match status" value="1"/>
</dbReference>
<name>A0A151TFT3_CAJCA</name>